<accession>A0A9P7AU45</accession>
<organism evidence="4 5">
    <name type="scientific">Hyphodiscus hymeniophilus</name>
    <dbReference type="NCBI Taxonomy" id="353542"/>
    <lineage>
        <taxon>Eukaryota</taxon>
        <taxon>Fungi</taxon>
        <taxon>Dikarya</taxon>
        <taxon>Ascomycota</taxon>
        <taxon>Pezizomycotina</taxon>
        <taxon>Leotiomycetes</taxon>
        <taxon>Helotiales</taxon>
        <taxon>Hyphodiscaceae</taxon>
        <taxon>Hyphodiscus</taxon>
    </lineage>
</organism>
<reference evidence="4" key="1">
    <citation type="submission" date="2019-07" db="EMBL/GenBank/DDBJ databases">
        <title>Hyphodiscus hymeniophilus genome sequencing and assembly.</title>
        <authorList>
            <person name="Kramer G."/>
            <person name="Nodwell J."/>
        </authorList>
    </citation>
    <scope>NUCLEOTIDE SEQUENCE</scope>
    <source>
        <strain evidence="4">ATCC 34498</strain>
    </source>
</reference>
<evidence type="ECO:0000313" key="4">
    <source>
        <dbReference type="EMBL" id="KAG0646409.1"/>
    </source>
</evidence>
<protein>
    <recommendedName>
        <fullName evidence="3">Citrate synthase</fullName>
    </recommendedName>
</protein>
<gene>
    <name evidence="4" type="ORF">D0Z07_7665</name>
</gene>
<dbReference type="InterPro" id="IPR002020">
    <property type="entry name" value="Citrate_synthase"/>
</dbReference>
<comment type="caution">
    <text evidence="4">The sequence shown here is derived from an EMBL/GenBank/DDBJ whole genome shotgun (WGS) entry which is preliminary data.</text>
</comment>
<dbReference type="PANTHER" id="PTHR11739">
    <property type="entry name" value="CITRATE SYNTHASE"/>
    <property type="match status" value="1"/>
</dbReference>
<evidence type="ECO:0000313" key="5">
    <source>
        <dbReference type="Proteomes" id="UP000785200"/>
    </source>
</evidence>
<dbReference type="AlphaFoldDB" id="A0A9P7AU45"/>
<keyword evidence="2 3" id="KW-0808">Transferase</keyword>
<dbReference type="Pfam" id="PF00285">
    <property type="entry name" value="Citrate_synt"/>
    <property type="match status" value="1"/>
</dbReference>
<dbReference type="GO" id="GO:0006099">
    <property type="term" value="P:tricarboxylic acid cycle"/>
    <property type="evidence" value="ECO:0007669"/>
    <property type="project" value="TreeGrafter"/>
</dbReference>
<evidence type="ECO:0000256" key="1">
    <source>
        <dbReference type="ARBA" id="ARBA00010566"/>
    </source>
</evidence>
<dbReference type="Gene3D" id="1.10.230.10">
    <property type="entry name" value="Cytochrome P450-Terp, domain 2"/>
    <property type="match status" value="1"/>
</dbReference>
<dbReference type="PANTHER" id="PTHR11739:SF4">
    <property type="entry name" value="CITRATE SYNTHASE, PEROXISOMAL"/>
    <property type="match status" value="1"/>
</dbReference>
<evidence type="ECO:0000256" key="2">
    <source>
        <dbReference type="ARBA" id="ARBA00022679"/>
    </source>
</evidence>
<proteinExistence type="inferred from homology"/>
<dbReference type="Proteomes" id="UP000785200">
    <property type="component" value="Unassembled WGS sequence"/>
</dbReference>
<dbReference type="EMBL" id="VNKQ01000015">
    <property type="protein sequence ID" value="KAG0646409.1"/>
    <property type="molecule type" value="Genomic_DNA"/>
</dbReference>
<dbReference type="GO" id="GO:0046912">
    <property type="term" value="F:acyltransferase activity, acyl groups converted into alkyl on transfer"/>
    <property type="evidence" value="ECO:0007669"/>
    <property type="project" value="InterPro"/>
</dbReference>
<dbReference type="OrthoDB" id="435022at2759"/>
<dbReference type="InterPro" id="IPR036969">
    <property type="entry name" value="Citrate_synthase_sf"/>
</dbReference>
<dbReference type="InterPro" id="IPR016143">
    <property type="entry name" value="Citrate_synth-like_sm_a-sub"/>
</dbReference>
<sequence>MTVEKSPHLTVLDSRTQKTYVLPITNNTVNAIDFRSIVPPSGKSNPADTSEAGLTVLDRGFLNTACIESSITYIDAPRGRIQYRDQSIDHLFENNDYEEVLHLLVFSHLPTPEEKETFRRALSEEMTKVPEVVKQVIQAFDPKSSTSAMILAGLSAYAAVDEGSQALHSSAKPHYHGRMAAVDAAVVRTLAAAATTIAAVYCHKRGKPLTPADPSGSFIGNILLMMGHVDEDGKPSRRVEGCLKRLWILYADHEMTNSTAAMLHASSTLTDPISASIAGIVSAYGPLHGGAIDLAYRGFQQIGTPENVPALIGAVKARKQRLFGYGHRIYKVVDPRTHYIREMITEYATDDKLDELPFLKVALEIDRVASNDPYFTSRNLKANADLYGALLYSSLGFETDTIVAMAVMSRMGGAMAHWKESMGQSTILWRPQQVFTGLVM</sequence>
<dbReference type="GO" id="GO:0005975">
    <property type="term" value="P:carbohydrate metabolic process"/>
    <property type="evidence" value="ECO:0007669"/>
    <property type="project" value="TreeGrafter"/>
</dbReference>
<dbReference type="InterPro" id="IPR019810">
    <property type="entry name" value="Citrate_synthase_AS"/>
</dbReference>
<evidence type="ECO:0000256" key="3">
    <source>
        <dbReference type="RuleBase" id="RU000441"/>
    </source>
</evidence>
<dbReference type="InterPro" id="IPR016142">
    <property type="entry name" value="Citrate_synth-like_lrg_a-sub"/>
</dbReference>
<dbReference type="GO" id="GO:0005759">
    <property type="term" value="C:mitochondrial matrix"/>
    <property type="evidence" value="ECO:0007669"/>
    <property type="project" value="TreeGrafter"/>
</dbReference>
<name>A0A9P7AU45_9HELO</name>
<comment type="similarity">
    <text evidence="1 3">Belongs to the citrate synthase family.</text>
</comment>
<dbReference type="PROSITE" id="PS00480">
    <property type="entry name" value="CITRATE_SYNTHASE"/>
    <property type="match status" value="1"/>
</dbReference>
<dbReference type="SUPFAM" id="SSF48256">
    <property type="entry name" value="Citrate synthase"/>
    <property type="match status" value="1"/>
</dbReference>
<keyword evidence="5" id="KW-1185">Reference proteome</keyword>
<dbReference type="Gene3D" id="1.10.580.10">
    <property type="entry name" value="Citrate Synthase, domain 1"/>
    <property type="match status" value="1"/>
</dbReference>
<dbReference type="PRINTS" id="PR00143">
    <property type="entry name" value="CITRTSNTHASE"/>
</dbReference>